<reference evidence="3" key="1">
    <citation type="submission" date="2019-05" db="EMBL/GenBank/DDBJ databases">
        <authorList>
            <person name="Castillo A."/>
            <person name="Giampetruzzi A."/>
            <person name="Landa B."/>
            <person name="Saponari M."/>
            <person name="Almeida R.P.P."/>
            <person name="Moralejo E."/>
            <person name="Marco-Noales E."/>
            <person name="Velasco-Amo M.P."/>
            <person name="Roman-Ecija M."/>
            <person name="Navarro I."/>
            <person name="Monterde A."/>
            <person name="Barbe S."/>
        </authorList>
    </citation>
    <scope>NUCLEOTIDE SEQUENCE</scope>
    <source>
        <strain evidence="3">XYL1981</strain>
    </source>
</reference>
<name>A0A9Q4MIZ7_XYLFS</name>
<dbReference type="Proteomes" id="UP000474061">
    <property type="component" value="Unassembled WGS sequence"/>
</dbReference>
<comment type="caution">
    <text evidence="3">The sequence shown here is derived from an EMBL/GenBank/DDBJ whole genome shotgun (WGS) entry which is preliminary data.</text>
</comment>
<dbReference type="InterPro" id="IPR001387">
    <property type="entry name" value="Cro/C1-type_HTH"/>
</dbReference>
<protein>
    <submittedName>
        <fullName evidence="3">Helix-turn-helix domain-containing protein</fullName>
    </submittedName>
</protein>
<feature type="domain" description="HTH cro/C1-type" evidence="1">
    <location>
        <begin position="45"/>
        <end position="80"/>
    </location>
</feature>
<reference evidence="2" key="3">
    <citation type="submission" date="2021-11" db="EMBL/GenBank/DDBJ databases">
        <authorList>
            <person name="Denance N."/>
            <person name="Briand M."/>
            <person name="Dupas E."/>
            <person name="Durand K."/>
            <person name="Legendre B."/>
            <person name="Cunty A."/>
            <person name="Donnadieu C."/>
            <person name="Lopez Roques C."/>
            <person name="Cesbron S."/>
            <person name="Jacques M.A."/>
        </authorList>
    </citation>
    <scope>NUCLEOTIDE SEQUENCE</scope>
    <source>
        <strain evidence="2">CFBP8070</strain>
    </source>
</reference>
<dbReference type="RefSeq" id="WP_071869548.1">
    <property type="nucleotide sequence ID" value="NZ_CP047134.1"/>
</dbReference>
<evidence type="ECO:0000313" key="2">
    <source>
        <dbReference type="EMBL" id="MDC6408135.1"/>
    </source>
</evidence>
<reference evidence="2" key="4">
    <citation type="journal article" date="2023" name="Commun. Biol.">
        <title>Suspicions of two bridgehead invasions of Xylella fastidiosa subsp. multiplex in France.</title>
        <authorList>
            <person name="Dupas E."/>
            <person name="Durand K."/>
            <person name="Rieux A."/>
            <person name="Briand M."/>
            <person name="Pruvost O."/>
            <person name="Cunty A."/>
            <person name="Denance N."/>
            <person name="Donnadieu C."/>
            <person name="Legendre B."/>
            <person name="Lopez-Roques C."/>
            <person name="Cesbron S."/>
            <person name="Ravigne V."/>
            <person name="Jacques M.A."/>
        </authorList>
    </citation>
    <scope>NUCLEOTIDE SEQUENCE</scope>
    <source>
        <strain evidence="2">CFBP8070</strain>
    </source>
</reference>
<proteinExistence type="predicted"/>
<dbReference type="GO" id="GO:0003677">
    <property type="term" value="F:DNA binding"/>
    <property type="evidence" value="ECO:0007669"/>
    <property type="project" value="InterPro"/>
</dbReference>
<evidence type="ECO:0000313" key="3">
    <source>
        <dbReference type="EMBL" id="MRU24152.1"/>
    </source>
</evidence>
<evidence type="ECO:0000259" key="1">
    <source>
        <dbReference type="PROSITE" id="PS50943"/>
    </source>
</evidence>
<dbReference type="PROSITE" id="PS50943">
    <property type="entry name" value="HTH_CROC1"/>
    <property type="match status" value="1"/>
</dbReference>
<dbReference type="EMBL" id="VDCJ01000349">
    <property type="protein sequence ID" value="MRU24152.1"/>
    <property type="molecule type" value="Genomic_DNA"/>
</dbReference>
<dbReference type="SMART" id="SM00530">
    <property type="entry name" value="HTH_XRE"/>
    <property type="match status" value="1"/>
</dbReference>
<reference evidence="3" key="2">
    <citation type="journal article" date="2020" name="Appl. Environ. Microbiol.">
        <title>Multiple intercontinental introductions associated with the emergence of a plant pathogen in Europe.</title>
        <authorList>
            <person name="Landa B.B."/>
            <person name="Castillo A.I."/>
            <person name="Giampetruzzi A."/>
            <person name="Kahn A."/>
            <person name="Roman-Ecija M."/>
            <person name="Velasco-Amo M.P."/>
            <person name="Navas-Cortes J.A."/>
            <person name="Marco-Noales E."/>
            <person name="Barbe S."/>
            <person name="Moralejo E."/>
            <person name="Coletta-Filho H.D."/>
            <person name="Saldarelli P."/>
            <person name="Saponari M."/>
            <person name="Almeida R.P.P."/>
        </authorList>
    </citation>
    <scope>NUCLEOTIDE SEQUENCE</scope>
    <source>
        <strain evidence="3">XYL1981</strain>
    </source>
</reference>
<sequence length="130" mass="14493">MPTKKKDSYAIAVGERLADARREAIPPISQKDAAEYLSKRLNKRVSHTTISNYESGSRLPTPPIVDVLCRFYGTLPATYVLGLVSIRTAQIALKYEAARAKKEKGQLIAALYGCSIDRFPKQPIDRRGRD</sequence>
<gene>
    <name evidence="3" type="ORF">FG476_08770</name>
    <name evidence="2" type="ORF">LOK82_05610</name>
</gene>
<dbReference type="CDD" id="cd00093">
    <property type="entry name" value="HTH_XRE"/>
    <property type="match status" value="1"/>
</dbReference>
<dbReference type="SUPFAM" id="SSF47413">
    <property type="entry name" value="lambda repressor-like DNA-binding domains"/>
    <property type="match status" value="1"/>
</dbReference>
<dbReference type="Gene3D" id="1.10.260.40">
    <property type="entry name" value="lambda repressor-like DNA-binding domains"/>
    <property type="match status" value="1"/>
</dbReference>
<accession>A0A9Q4MIZ7</accession>
<dbReference type="EMBL" id="JAJKGN010000001">
    <property type="protein sequence ID" value="MDC6408135.1"/>
    <property type="molecule type" value="Genomic_DNA"/>
</dbReference>
<evidence type="ECO:0000313" key="4">
    <source>
        <dbReference type="Proteomes" id="UP000474061"/>
    </source>
</evidence>
<dbReference type="InterPro" id="IPR010982">
    <property type="entry name" value="Lambda_DNA-bd_dom_sf"/>
</dbReference>
<dbReference type="Proteomes" id="UP001220702">
    <property type="component" value="Unassembled WGS sequence"/>
</dbReference>
<dbReference type="Pfam" id="PF13560">
    <property type="entry name" value="HTH_31"/>
    <property type="match status" value="1"/>
</dbReference>
<organism evidence="3 4">
    <name type="scientific">Xylella fastidiosa subsp. multiplex</name>
    <dbReference type="NCBI Taxonomy" id="644357"/>
    <lineage>
        <taxon>Bacteria</taxon>
        <taxon>Pseudomonadati</taxon>
        <taxon>Pseudomonadota</taxon>
        <taxon>Gammaproteobacteria</taxon>
        <taxon>Lysobacterales</taxon>
        <taxon>Lysobacteraceae</taxon>
        <taxon>Xylella</taxon>
    </lineage>
</organism>
<dbReference type="AlphaFoldDB" id="A0A9Q4MIZ7"/>